<sequence length="142" mass="15918">MLSICRVLITPLLRDTFPQSPCLILRSSDSKSTALAQCTTAAVNDSCRHQYGDNGRDRQLNVSKYPRADLLGRDTRTGNASVTLPESQVSMSYDDHLYSDYGFSRIDAHRPHHNAGWHTRRVTGSRGRRAALRSRWATGDDL</sequence>
<organism evidence="1 2">
    <name type="scientific">Eumeta variegata</name>
    <name type="common">Bagworm moth</name>
    <name type="synonym">Eumeta japonica</name>
    <dbReference type="NCBI Taxonomy" id="151549"/>
    <lineage>
        <taxon>Eukaryota</taxon>
        <taxon>Metazoa</taxon>
        <taxon>Ecdysozoa</taxon>
        <taxon>Arthropoda</taxon>
        <taxon>Hexapoda</taxon>
        <taxon>Insecta</taxon>
        <taxon>Pterygota</taxon>
        <taxon>Neoptera</taxon>
        <taxon>Endopterygota</taxon>
        <taxon>Lepidoptera</taxon>
        <taxon>Glossata</taxon>
        <taxon>Ditrysia</taxon>
        <taxon>Tineoidea</taxon>
        <taxon>Psychidae</taxon>
        <taxon>Oiketicinae</taxon>
        <taxon>Eumeta</taxon>
    </lineage>
</organism>
<gene>
    <name evidence="1" type="ORF">EVAR_39928_1</name>
</gene>
<accession>A0A4C1WM33</accession>
<protein>
    <submittedName>
        <fullName evidence="1">Uncharacterized protein</fullName>
    </submittedName>
</protein>
<reference evidence="1 2" key="1">
    <citation type="journal article" date="2019" name="Commun. Biol.">
        <title>The bagworm genome reveals a unique fibroin gene that provides high tensile strength.</title>
        <authorList>
            <person name="Kono N."/>
            <person name="Nakamura H."/>
            <person name="Ohtoshi R."/>
            <person name="Tomita M."/>
            <person name="Numata K."/>
            <person name="Arakawa K."/>
        </authorList>
    </citation>
    <scope>NUCLEOTIDE SEQUENCE [LARGE SCALE GENOMIC DNA]</scope>
</reference>
<dbReference type="AlphaFoldDB" id="A0A4C1WM33"/>
<dbReference type="EMBL" id="BGZK01000603">
    <property type="protein sequence ID" value="GBP52468.1"/>
    <property type="molecule type" value="Genomic_DNA"/>
</dbReference>
<dbReference type="Proteomes" id="UP000299102">
    <property type="component" value="Unassembled WGS sequence"/>
</dbReference>
<name>A0A4C1WM33_EUMVA</name>
<evidence type="ECO:0000313" key="2">
    <source>
        <dbReference type="Proteomes" id="UP000299102"/>
    </source>
</evidence>
<evidence type="ECO:0000313" key="1">
    <source>
        <dbReference type="EMBL" id="GBP52468.1"/>
    </source>
</evidence>
<proteinExistence type="predicted"/>
<comment type="caution">
    <text evidence="1">The sequence shown here is derived from an EMBL/GenBank/DDBJ whole genome shotgun (WGS) entry which is preliminary data.</text>
</comment>
<keyword evidence="2" id="KW-1185">Reference proteome</keyword>